<organism evidence="2">
    <name type="scientific">Ixodes ricinus</name>
    <name type="common">Common tick</name>
    <name type="synonym">Acarus ricinus</name>
    <dbReference type="NCBI Taxonomy" id="34613"/>
    <lineage>
        <taxon>Eukaryota</taxon>
        <taxon>Metazoa</taxon>
        <taxon>Ecdysozoa</taxon>
        <taxon>Arthropoda</taxon>
        <taxon>Chelicerata</taxon>
        <taxon>Arachnida</taxon>
        <taxon>Acari</taxon>
        <taxon>Parasitiformes</taxon>
        <taxon>Ixodida</taxon>
        <taxon>Ixodoidea</taxon>
        <taxon>Ixodidae</taxon>
        <taxon>Ixodinae</taxon>
        <taxon>Ixodes</taxon>
    </lineage>
</organism>
<dbReference type="PANTHER" id="PTHR33395:SF22">
    <property type="entry name" value="REVERSE TRANSCRIPTASE DOMAIN-CONTAINING PROTEIN"/>
    <property type="match status" value="1"/>
</dbReference>
<dbReference type="GO" id="GO:0031012">
    <property type="term" value="C:extracellular matrix"/>
    <property type="evidence" value="ECO:0007669"/>
    <property type="project" value="TreeGrafter"/>
</dbReference>
<dbReference type="Pfam" id="PF14529">
    <property type="entry name" value="Exo_endo_phos_2"/>
    <property type="match status" value="1"/>
</dbReference>
<dbReference type="CDD" id="cd01650">
    <property type="entry name" value="RT_nLTR_like"/>
    <property type="match status" value="1"/>
</dbReference>
<keyword evidence="2" id="KW-0808">Transferase</keyword>
<dbReference type="InterPro" id="IPR005135">
    <property type="entry name" value="Endo/exonuclease/phosphatase"/>
</dbReference>
<proteinExistence type="predicted"/>
<dbReference type="GO" id="GO:0007508">
    <property type="term" value="P:larval heart development"/>
    <property type="evidence" value="ECO:0007669"/>
    <property type="project" value="TreeGrafter"/>
</dbReference>
<evidence type="ECO:0000313" key="2">
    <source>
        <dbReference type="EMBL" id="JAR91156.1"/>
    </source>
</evidence>
<dbReference type="SUPFAM" id="SSF56672">
    <property type="entry name" value="DNA/RNA polymerases"/>
    <property type="match status" value="1"/>
</dbReference>
<name>A0A147BK71_IXORI</name>
<dbReference type="Pfam" id="PF00078">
    <property type="entry name" value="RVT_1"/>
    <property type="match status" value="1"/>
</dbReference>
<dbReference type="PANTHER" id="PTHR33395">
    <property type="entry name" value="TRANSCRIPTASE, PUTATIVE-RELATED-RELATED"/>
    <property type="match status" value="1"/>
</dbReference>
<dbReference type="InterPro" id="IPR043502">
    <property type="entry name" value="DNA/RNA_pol_sf"/>
</dbReference>
<feature type="domain" description="Reverse transcriptase" evidence="1">
    <location>
        <begin position="476"/>
        <end position="741"/>
    </location>
</feature>
<dbReference type="EMBL" id="GEGO01004248">
    <property type="protein sequence ID" value="JAR91156.1"/>
    <property type="molecule type" value="Transcribed_RNA"/>
</dbReference>
<dbReference type="Gene3D" id="3.60.10.10">
    <property type="entry name" value="Endonuclease/exonuclease/phosphatase"/>
    <property type="match status" value="1"/>
</dbReference>
<dbReference type="SUPFAM" id="SSF56219">
    <property type="entry name" value="DNase I-like"/>
    <property type="match status" value="1"/>
</dbReference>
<dbReference type="InterPro" id="IPR036691">
    <property type="entry name" value="Endo/exonu/phosph_ase_sf"/>
</dbReference>
<dbReference type="GO" id="GO:0003964">
    <property type="term" value="F:RNA-directed DNA polymerase activity"/>
    <property type="evidence" value="ECO:0007669"/>
    <property type="project" value="UniProtKB-KW"/>
</dbReference>
<dbReference type="AlphaFoldDB" id="A0A147BK71"/>
<dbReference type="GO" id="GO:0061343">
    <property type="term" value="P:cell adhesion involved in heart morphogenesis"/>
    <property type="evidence" value="ECO:0007669"/>
    <property type="project" value="TreeGrafter"/>
</dbReference>
<feature type="non-terminal residue" evidence="2">
    <location>
        <position position="1"/>
    </location>
</feature>
<reference evidence="2" key="1">
    <citation type="journal article" date="2018" name="PLoS Negl. Trop. Dis.">
        <title>Sialome diversity of ticks revealed by RNAseq of single tick salivary glands.</title>
        <authorList>
            <person name="Perner J."/>
            <person name="Kropackova S."/>
            <person name="Kopacek P."/>
            <person name="Ribeiro J.M."/>
        </authorList>
    </citation>
    <scope>NUCLEOTIDE SEQUENCE</scope>
    <source>
        <strain evidence="2">Siblings of single egg batch collected in Ceske Budejovice</strain>
        <tissue evidence="2">Salivary glands</tissue>
    </source>
</reference>
<accession>A0A147BK71</accession>
<evidence type="ECO:0000259" key="1">
    <source>
        <dbReference type="PROSITE" id="PS50878"/>
    </source>
</evidence>
<sequence length="933" mass="105919">SNLSILFTNIRSLMNKREDISSVIDTCDASIIVLTETWLSAKVRDTELFLGLKQFTTYRQDRELRTGGGVLIGVIKSIPSFVVNINSPLEIIWVCMIIQHQKFVSGCCYRPPSYVTDFTDKLHDALNAISTRFPNTPLLLMGDFNYPNIVWGQSDPCSNPFSTDCAKFLSVLSDFHFIQLVHSPTRVTATTSSILDLILTTMPNLIGPITYLPGLSDHLLLHFTLCIPSTCVRNQKKIIRDYSKANFDAINVEFCSFLDAFFENVSERSVETNWTLFKEAVISLTKKYIPLKTIIINSTSPWFNRALLRLSNKKKRLFRAARLTSCPVRWQNYFSAAQCYKSAVQSAKLNFLHNLLPSMLKNNPRQFWNVLSHRDRPSCISLKTLDDTLIEESLCATMFQEVFIRSFSSTPISANPSYHVDSFSLMDPIIISPDGVLNIINCLKLSSATGIDEINSKFLKATNQYSSVILAHIFQQSLETSLVPADWKIGKVIPLHKSGNKHVPINYRPISLTSVPCKIFEHIIYTQLVNFLESNSFFSPAQHGFRKYLSCETQLLSITSDFHSALDQGSQVDCIFLDFAKAFDKVSHRLLLLKLSKLNIDSNVFNWLVSFLTNRSQFVTCNGTNSSSAPVSSGVPQGSVLGPLLFLIYINDLHAVVSSSIKLFADDCAIYQVISNDSDSQKLQHDLDSILHWCELWSMELNINKCKIMRITRKANFNFAYSINNTPLELVNSYKYLGVILSADLSWKLHINYVTNNANRMLGFLKRNFYLAPSSLKLFLYKTLVRSKLEYAASIWDPSTIYLVDSLEGIQNRAARFIMANYNRTASVTSMKDNLLLPSLAHRRTVSRICLFHKIYHHIPQLKSQLIIPPYFVSARLDHRHKVGIPFCHSNIYYDSFIPRTSKDWNRLPASLTSINDHALFCTSVANFMFPVL</sequence>
<keyword evidence="2" id="KW-0695">RNA-directed DNA polymerase</keyword>
<dbReference type="InterPro" id="IPR000477">
    <property type="entry name" value="RT_dom"/>
</dbReference>
<protein>
    <submittedName>
        <fullName evidence="2">Putative rna-directed dna polymerase from mobile element jockey-like protein</fullName>
    </submittedName>
</protein>
<keyword evidence="2" id="KW-0548">Nucleotidyltransferase</keyword>
<dbReference type="PROSITE" id="PS50878">
    <property type="entry name" value="RT_POL"/>
    <property type="match status" value="1"/>
</dbReference>